<dbReference type="OrthoDB" id="7446528at2"/>
<reference evidence="1 2" key="1">
    <citation type="submission" date="2018-09" db="EMBL/GenBank/DDBJ databases">
        <title>Profundibacter amoris BAR1 gen. nov., sp. nov., a new member of the Roseobacter clade isolated at Lokis Castle Vent Field on the Arctic Mid-Oceanic Ridge.</title>
        <authorList>
            <person name="Le Moine Bauer S."/>
            <person name="Sjoeberg A.G."/>
            <person name="L'Haridon S."/>
            <person name="Stokke R."/>
            <person name="Roalkvam I."/>
            <person name="Steen I.H."/>
            <person name="Dahle H."/>
        </authorList>
    </citation>
    <scope>NUCLEOTIDE SEQUENCE [LARGE SCALE GENOMIC DNA]</scope>
    <source>
        <strain evidence="1 2">BAR1</strain>
    </source>
</reference>
<evidence type="ECO:0000313" key="1">
    <source>
        <dbReference type="EMBL" id="AXX97776.1"/>
    </source>
</evidence>
<evidence type="ECO:0000313" key="2">
    <source>
        <dbReference type="Proteomes" id="UP000261704"/>
    </source>
</evidence>
<dbReference type="KEGG" id="pamo:BAR1_07435"/>
<sequence>MVELIKNTIEEGKIFVNKLSAAERQLSAAIRMYFMEEDQLAVHTVASAALNLYADLMKSRGKEPAFYGGIYGVLRAARDVLDGEFSLDQFDSWGVEGRKLIQDMVEFLGANPKIDIEAIRVNGPDSFVRQFWTEKRKAYNFLKHADRDPDGFLDEAHINNENIIAEAIGNALHLNCKMTPDKEFFFSAMYAMDFLIDPPSDPMLIWILKQLSADEIMSLARRHLCYSRVDDAFEIDLDSKFDLATKMYLKRLKEKPRPPTL</sequence>
<dbReference type="AlphaFoldDB" id="A0A347UFZ8"/>
<dbReference type="RefSeq" id="WP_118942433.1">
    <property type="nucleotide sequence ID" value="NZ_CP032125.1"/>
</dbReference>
<proteinExistence type="predicted"/>
<dbReference type="Proteomes" id="UP000261704">
    <property type="component" value="Chromosome"/>
</dbReference>
<keyword evidence="2" id="KW-1185">Reference proteome</keyword>
<name>A0A347UFZ8_9RHOB</name>
<gene>
    <name evidence="1" type="ORF">BAR1_07435</name>
</gene>
<accession>A0A347UFZ8</accession>
<dbReference type="EMBL" id="CP032125">
    <property type="protein sequence ID" value="AXX97776.1"/>
    <property type="molecule type" value="Genomic_DNA"/>
</dbReference>
<organism evidence="1 2">
    <name type="scientific">Profundibacter amoris</name>
    <dbReference type="NCBI Taxonomy" id="2171755"/>
    <lineage>
        <taxon>Bacteria</taxon>
        <taxon>Pseudomonadati</taxon>
        <taxon>Pseudomonadota</taxon>
        <taxon>Alphaproteobacteria</taxon>
        <taxon>Rhodobacterales</taxon>
        <taxon>Paracoccaceae</taxon>
        <taxon>Profundibacter</taxon>
    </lineage>
</organism>
<protein>
    <submittedName>
        <fullName evidence="1">Uncharacterized protein</fullName>
    </submittedName>
</protein>